<dbReference type="Pfam" id="PF00072">
    <property type="entry name" value="Response_reg"/>
    <property type="match status" value="1"/>
</dbReference>
<comment type="caution">
    <text evidence="3">The sequence shown here is derived from an EMBL/GenBank/DDBJ whole genome shotgun (WGS) entry which is preliminary data.</text>
</comment>
<reference evidence="3" key="1">
    <citation type="submission" date="2019-08" db="EMBL/GenBank/DDBJ databases">
        <authorList>
            <person name="Kucharzyk K."/>
            <person name="Murdoch R.W."/>
            <person name="Higgins S."/>
            <person name="Loffler F."/>
        </authorList>
    </citation>
    <scope>NUCLEOTIDE SEQUENCE</scope>
</reference>
<dbReference type="PANTHER" id="PTHR37299:SF1">
    <property type="entry name" value="STAGE 0 SPORULATION PROTEIN A HOMOLOG"/>
    <property type="match status" value="1"/>
</dbReference>
<dbReference type="PROSITE" id="PS50110">
    <property type="entry name" value="RESPONSE_REGULATORY"/>
    <property type="match status" value="1"/>
</dbReference>
<protein>
    <submittedName>
        <fullName evidence="3">Transcriptional regulatory protein NatR</fullName>
    </submittedName>
</protein>
<dbReference type="Pfam" id="PF04397">
    <property type="entry name" value="LytTR"/>
    <property type="match status" value="1"/>
</dbReference>
<dbReference type="InterPro" id="IPR011006">
    <property type="entry name" value="CheY-like_superfamily"/>
</dbReference>
<proteinExistence type="predicted"/>
<dbReference type="InterPro" id="IPR001789">
    <property type="entry name" value="Sig_transdc_resp-reg_receiver"/>
</dbReference>
<name>A0A644XDE4_9ZZZZ</name>
<dbReference type="Gene3D" id="3.40.50.2300">
    <property type="match status" value="1"/>
</dbReference>
<accession>A0A644XDE4</accession>
<dbReference type="GO" id="GO:0000156">
    <property type="term" value="F:phosphorelay response regulator activity"/>
    <property type="evidence" value="ECO:0007669"/>
    <property type="project" value="InterPro"/>
</dbReference>
<dbReference type="Gene3D" id="2.40.50.1020">
    <property type="entry name" value="LytTr DNA-binding domain"/>
    <property type="match status" value="1"/>
</dbReference>
<feature type="domain" description="HTH LytTR-type" evidence="2">
    <location>
        <begin position="135"/>
        <end position="234"/>
    </location>
</feature>
<dbReference type="InterPro" id="IPR046947">
    <property type="entry name" value="LytR-like"/>
</dbReference>
<gene>
    <name evidence="3" type="primary">natR_3</name>
    <name evidence="3" type="ORF">SDC9_58566</name>
</gene>
<sequence length="243" mass="28177">MALTIGVCDDCPEQVRLLLQYLHDYPDNDGFELLHSTDPKEFLNAIEEKQPELVFLDIDMGEMSGIRLGDAIKAICPETVIIYITAYEKYALEAFRVRAFHYLLKPVTKEKFYRVLDEAKKQIENSFAPKKEGAFSVKVRGEFVRLPYGDIFYFEKIGHRVKVYTASRELFFYDKLSNLTQQLDKATFLQCHTGYIVNVDKIRSFREKTLYLEGGHELPVSRSYAEEVRGKLAKMLFAEREAT</sequence>
<evidence type="ECO:0000259" key="1">
    <source>
        <dbReference type="PROSITE" id="PS50110"/>
    </source>
</evidence>
<dbReference type="GO" id="GO:0003677">
    <property type="term" value="F:DNA binding"/>
    <property type="evidence" value="ECO:0007669"/>
    <property type="project" value="InterPro"/>
</dbReference>
<dbReference type="AlphaFoldDB" id="A0A644XDE4"/>
<feature type="domain" description="Response regulatory" evidence="1">
    <location>
        <begin position="4"/>
        <end position="120"/>
    </location>
</feature>
<dbReference type="InterPro" id="IPR007492">
    <property type="entry name" value="LytTR_DNA-bd_dom"/>
</dbReference>
<dbReference type="SMART" id="SM00850">
    <property type="entry name" value="LytTR"/>
    <property type="match status" value="1"/>
</dbReference>
<evidence type="ECO:0000259" key="2">
    <source>
        <dbReference type="PROSITE" id="PS50930"/>
    </source>
</evidence>
<dbReference type="SMART" id="SM00448">
    <property type="entry name" value="REC"/>
    <property type="match status" value="1"/>
</dbReference>
<dbReference type="SUPFAM" id="SSF52172">
    <property type="entry name" value="CheY-like"/>
    <property type="match status" value="1"/>
</dbReference>
<organism evidence="3">
    <name type="scientific">bioreactor metagenome</name>
    <dbReference type="NCBI Taxonomy" id="1076179"/>
    <lineage>
        <taxon>unclassified sequences</taxon>
        <taxon>metagenomes</taxon>
        <taxon>ecological metagenomes</taxon>
    </lineage>
</organism>
<dbReference type="PROSITE" id="PS50930">
    <property type="entry name" value="HTH_LYTTR"/>
    <property type="match status" value="1"/>
</dbReference>
<dbReference type="EMBL" id="VSSQ01001938">
    <property type="protein sequence ID" value="MPM12214.1"/>
    <property type="molecule type" value="Genomic_DNA"/>
</dbReference>
<dbReference type="PANTHER" id="PTHR37299">
    <property type="entry name" value="TRANSCRIPTIONAL REGULATOR-RELATED"/>
    <property type="match status" value="1"/>
</dbReference>
<evidence type="ECO:0000313" key="3">
    <source>
        <dbReference type="EMBL" id="MPM12214.1"/>
    </source>
</evidence>